<dbReference type="Proteomes" id="UP001151295">
    <property type="component" value="Unassembled WGS sequence"/>
</dbReference>
<evidence type="ECO:0008006" key="3">
    <source>
        <dbReference type="Google" id="ProtNLM"/>
    </source>
</evidence>
<keyword evidence="2" id="KW-1185">Reference proteome</keyword>
<protein>
    <recommendedName>
        <fullName evidence="3">Thioesterase domain-containing protein</fullName>
    </recommendedName>
</protein>
<evidence type="ECO:0000313" key="1">
    <source>
        <dbReference type="EMBL" id="KAJ1990148.1"/>
    </source>
</evidence>
<dbReference type="InterPro" id="IPR029069">
    <property type="entry name" value="HotDog_dom_sf"/>
</dbReference>
<dbReference type="EMBL" id="JANBQD010000055">
    <property type="protein sequence ID" value="KAJ1990148.1"/>
    <property type="molecule type" value="Genomic_DNA"/>
</dbReference>
<reference evidence="1" key="1">
    <citation type="submission" date="2022-07" db="EMBL/GenBank/DDBJ databases">
        <title>Phylogenomic reconstructions and comparative analyses of Kickxellomycotina fungi.</title>
        <authorList>
            <person name="Reynolds N.K."/>
            <person name="Stajich J.E."/>
            <person name="Barry K."/>
            <person name="Grigoriev I.V."/>
            <person name="Crous P."/>
            <person name="Smith M.E."/>
        </authorList>
    </citation>
    <scope>NUCLEOTIDE SEQUENCE</scope>
    <source>
        <strain evidence="1">BCRC 34882</strain>
    </source>
</reference>
<comment type="caution">
    <text evidence="1">The sequence shown here is derived from an EMBL/GenBank/DDBJ whole genome shotgun (WGS) entry which is preliminary data.</text>
</comment>
<gene>
    <name evidence="1" type="ORF">EDC05_004204</name>
</gene>
<dbReference type="SUPFAM" id="SSF54637">
    <property type="entry name" value="Thioesterase/thiol ester dehydrase-isomerase"/>
    <property type="match status" value="1"/>
</dbReference>
<proteinExistence type="predicted"/>
<accession>A0ABQ8PIW6</accession>
<evidence type="ECO:0000313" key="2">
    <source>
        <dbReference type="Proteomes" id="UP001151295"/>
    </source>
</evidence>
<name>A0ABQ8PIW6_9FUNG</name>
<dbReference type="Gene3D" id="3.10.129.10">
    <property type="entry name" value="Hotdog Thioesterase"/>
    <property type="match status" value="1"/>
</dbReference>
<sequence length="347" mass="38418">MANTKNIHKDIKRQIDTFNDLIPVGLHSMWGVRDSQFIQNRMLHAGVIDNPGYWYSPSAQHQIGLWKFNETTKLPADDAVQETTLLTLLDDVTAELATRLIAILNDQKTQLGFTVNLKITKTSVSPTARLFYFDSYAVKLSIRKAVIECPLFDAESGKQLLFARATFVFILMGNVPKLLQSTEIAKASRIDIPSPLLVESDAKELDTTALRNLSQVMNILPYGLVNHKSGSFSTNKKHIVVVVDFNENLSGPPNHIHGGILATVMFNTSALLLSIITGIRNSADCATVRDVNYHKGMPSECKDVVVDAIIEKITADKAIIFTKLMRGKNVHTTLRTTFTVPSLASKL</sequence>
<organism evidence="1 2">
    <name type="scientific">Coemansia umbellata</name>
    <dbReference type="NCBI Taxonomy" id="1424467"/>
    <lineage>
        <taxon>Eukaryota</taxon>
        <taxon>Fungi</taxon>
        <taxon>Fungi incertae sedis</taxon>
        <taxon>Zoopagomycota</taxon>
        <taxon>Kickxellomycotina</taxon>
        <taxon>Kickxellomycetes</taxon>
        <taxon>Kickxellales</taxon>
        <taxon>Kickxellaceae</taxon>
        <taxon>Coemansia</taxon>
    </lineage>
</organism>